<protein>
    <submittedName>
        <fullName evidence="2">DUF4354 family protein</fullName>
    </submittedName>
</protein>
<dbReference type="Proteomes" id="UP001231859">
    <property type="component" value="Plasmid paApi_AU1"/>
</dbReference>
<dbReference type="Pfam" id="PF14263">
    <property type="entry name" value="DUF4354"/>
    <property type="match status" value="1"/>
</dbReference>
<dbReference type="Gene3D" id="2.60.40.4110">
    <property type="entry name" value="Protein of unknown function DUF4354"/>
    <property type="match status" value="1"/>
</dbReference>
<dbReference type="InterPro" id="IPR025581">
    <property type="entry name" value="DUF4354"/>
</dbReference>
<name>A0ABY8NYE4_9GAMM</name>
<keyword evidence="3" id="KW-1185">Reference proteome</keyword>
<proteinExistence type="predicted"/>
<accession>A0ABY8NYE4</accession>
<feature type="chain" id="PRO_5045740945" evidence="1">
    <location>
        <begin position="22"/>
        <end position="125"/>
    </location>
</feature>
<geneLocation type="plasmid" evidence="2 3">
    <name>paApi_AU1</name>
</geneLocation>
<evidence type="ECO:0000313" key="2">
    <source>
        <dbReference type="EMBL" id="WGO82268.1"/>
    </source>
</evidence>
<keyword evidence="1" id="KW-0732">Signal</keyword>
<organism evidence="2 3">
    <name type="scientific">Arsenophonus apicola</name>
    <dbReference type="NCBI Taxonomy" id="2879119"/>
    <lineage>
        <taxon>Bacteria</taxon>
        <taxon>Pseudomonadati</taxon>
        <taxon>Pseudomonadota</taxon>
        <taxon>Gammaproteobacteria</taxon>
        <taxon>Enterobacterales</taxon>
        <taxon>Morganellaceae</taxon>
        <taxon>Arsenophonus</taxon>
    </lineage>
</organism>
<evidence type="ECO:0000313" key="3">
    <source>
        <dbReference type="Proteomes" id="UP001231859"/>
    </source>
</evidence>
<sequence>MKNLNLIAALLISCFSFTALAHTLDNIMVIATEKAKGSISAGEKNFYTKQFEIALSNSGNPIDLAHTCFKAFSTEGKEFKLDTVDEDLVKGELKSGKLLKGMAVFSSKDSAVHNANLIKISTHCK</sequence>
<dbReference type="EMBL" id="CP123757">
    <property type="protein sequence ID" value="WGO82268.1"/>
    <property type="molecule type" value="Genomic_DNA"/>
</dbReference>
<reference evidence="2 3" key="1">
    <citation type="submission" date="2023-04" db="EMBL/GenBank/DDBJ databases">
        <title>Genome dynamics across the evolutionary transition to endosymbiosis.</title>
        <authorList>
            <person name="Siozios S."/>
            <person name="Nadal-Jimenez P."/>
            <person name="Azagi T."/>
            <person name="Sprong H."/>
            <person name="Frost C.L."/>
            <person name="Parratt S.R."/>
            <person name="Taylor G."/>
            <person name="Brettell L."/>
            <person name="Lew K.C."/>
            <person name="Croft L."/>
            <person name="King K.C."/>
            <person name="Brockhurst M.A."/>
            <person name="Hypsa V."/>
            <person name="Novakova E."/>
            <person name="Darby A.C."/>
            <person name="Hurst G.D.D."/>
        </authorList>
    </citation>
    <scope>NUCLEOTIDE SEQUENCE [LARGE SCALE GENOMIC DNA]</scope>
    <source>
        <strain evidence="3">aApi_AU</strain>
        <plasmid evidence="2 3">paApi_AU1</plasmid>
    </source>
</reference>
<feature type="signal peptide" evidence="1">
    <location>
        <begin position="1"/>
        <end position="21"/>
    </location>
</feature>
<dbReference type="RefSeq" id="WP_280937008.1">
    <property type="nucleotide sequence ID" value="NZ_CP123757.1"/>
</dbReference>
<gene>
    <name evidence="2" type="ORF">QG404_00475</name>
</gene>
<evidence type="ECO:0000256" key="1">
    <source>
        <dbReference type="SAM" id="SignalP"/>
    </source>
</evidence>
<keyword evidence="2" id="KW-0614">Plasmid</keyword>